<dbReference type="OrthoDB" id="7365442at2"/>
<dbReference type="RefSeq" id="WP_058283844.1">
    <property type="nucleotide sequence ID" value="NZ_CYUD01000019.1"/>
</dbReference>
<gene>
    <name evidence="2" type="ORF">RUE5091_04240</name>
</gene>
<dbReference type="CDD" id="cd01741">
    <property type="entry name" value="GATase1_1"/>
    <property type="match status" value="1"/>
</dbReference>
<dbReference type="PROSITE" id="PS51273">
    <property type="entry name" value="GATASE_TYPE_1"/>
    <property type="match status" value="1"/>
</dbReference>
<dbReference type="Proteomes" id="UP000051260">
    <property type="component" value="Unassembled WGS sequence"/>
</dbReference>
<dbReference type="AlphaFoldDB" id="A0A0N7MAY2"/>
<evidence type="ECO:0000259" key="1">
    <source>
        <dbReference type="Pfam" id="PF00117"/>
    </source>
</evidence>
<dbReference type="GO" id="GO:0016740">
    <property type="term" value="F:transferase activity"/>
    <property type="evidence" value="ECO:0007669"/>
    <property type="project" value="UniProtKB-KW"/>
</dbReference>
<dbReference type="SUPFAM" id="SSF52317">
    <property type="entry name" value="Class I glutamine amidotransferase-like"/>
    <property type="match status" value="1"/>
</dbReference>
<proteinExistence type="predicted"/>
<dbReference type="PANTHER" id="PTHR42695:SF5">
    <property type="entry name" value="GLUTAMINE AMIDOTRANSFERASE YLR126C-RELATED"/>
    <property type="match status" value="1"/>
</dbReference>
<keyword evidence="3" id="KW-1185">Reference proteome</keyword>
<reference evidence="3" key="1">
    <citation type="submission" date="2015-09" db="EMBL/GenBank/DDBJ databases">
        <authorList>
            <person name="Rodrigo-Torres L."/>
            <person name="Arahal D.R."/>
        </authorList>
    </citation>
    <scope>NUCLEOTIDE SEQUENCE [LARGE SCALE GENOMIC DNA]</scope>
    <source>
        <strain evidence="3">CECT 5091</strain>
    </source>
</reference>
<sequence>MSDKKIRIGILETGRPPVELAQEYGDYPGMVRQWMGEIDADFTSYAVLDNEFPSSAKEADLWIITGSKFGAYEDHAWIAPLEEFIRDARDSNQLMFGICFGHQIIAQALGGVVRKSDKGWGLGVHQYPSTINWPEELGGVPETIAIQAYHQDQVEEAPEGAVTIASTEFCEHGALWYPGFAITVQGHPEFSKPYASALLENRRGSVLKDEDVDQGQLNMAIEDNRSMLANLIKQHLLAKTSKS</sequence>
<name>A0A0N7MAY2_9RHOB</name>
<feature type="domain" description="Glutamine amidotransferase" evidence="1">
    <location>
        <begin position="59"/>
        <end position="199"/>
    </location>
</feature>
<dbReference type="EMBL" id="CYUD01000019">
    <property type="protein sequence ID" value="CUK18289.1"/>
    <property type="molecule type" value="Genomic_DNA"/>
</dbReference>
<dbReference type="Gene3D" id="3.40.50.880">
    <property type="match status" value="1"/>
</dbReference>
<accession>A0A0N7MAY2</accession>
<dbReference type="GO" id="GO:0005829">
    <property type="term" value="C:cytosol"/>
    <property type="evidence" value="ECO:0007669"/>
    <property type="project" value="TreeGrafter"/>
</dbReference>
<dbReference type="PANTHER" id="PTHR42695">
    <property type="entry name" value="GLUTAMINE AMIDOTRANSFERASE YLR126C-RELATED"/>
    <property type="match status" value="1"/>
</dbReference>
<dbReference type="InterPro" id="IPR017926">
    <property type="entry name" value="GATASE"/>
</dbReference>
<dbReference type="InterPro" id="IPR044992">
    <property type="entry name" value="ChyE-like"/>
</dbReference>
<keyword evidence="2" id="KW-0808">Transferase</keyword>
<dbReference type="Pfam" id="PF00117">
    <property type="entry name" value="GATase"/>
    <property type="match status" value="1"/>
</dbReference>
<evidence type="ECO:0000313" key="3">
    <source>
        <dbReference type="Proteomes" id="UP000051260"/>
    </source>
</evidence>
<dbReference type="STRING" id="1715692.RUE5091_04240"/>
<evidence type="ECO:0000313" key="2">
    <source>
        <dbReference type="EMBL" id="CUK18289.1"/>
    </source>
</evidence>
<dbReference type="InterPro" id="IPR029062">
    <property type="entry name" value="Class_I_gatase-like"/>
</dbReference>
<organism evidence="2 3">
    <name type="scientific">Ruegeria denitrificans</name>
    <dbReference type="NCBI Taxonomy" id="1715692"/>
    <lineage>
        <taxon>Bacteria</taxon>
        <taxon>Pseudomonadati</taxon>
        <taxon>Pseudomonadota</taxon>
        <taxon>Alphaproteobacteria</taxon>
        <taxon>Rhodobacterales</taxon>
        <taxon>Roseobacteraceae</taxon>
        <taxon>Ruegeria</taxon>
    </lineage>
</organism>
<protein>
    <submittedName>
        <fullName evidence="2">Amidotransferase</fullName>
    </submittedName>
</protein>